<dbReference type="KEGG" id="vko:123036808"/>
<accession>A0A8D2IQV3</accession>
<reference evidence="11" key="1">
    <citation type="submission" date="2025-08" db="UniProtKB">
        <authorList>
            <consortium name="Ensembl"/>
        </authorList>
    </citation>
    <scope>IDENTIFICATION</scope>
</reference>
<evidence type="ECO:0000256" key="3">
    <source>
        <dbReference type="ARBA" id="ARBA00022525"/>
    </source>
</evidence>
<dbReference type="GO" id="GO:0005615">
    <property type="term" value="C:extracellular space"/>
    <property type="evidence" value="ECO:0007669"/>
    <property type="project" value="TreeGrafter"/>
</dbReference>
<name>A0A8D2IQV3_VARKO</name>
<keyword evidence="6 7" id="KW-1015">Disulfide bond</keyword>
<dbReference type="Proteomes" id="UP000694545">
    <property type="component" value="Unplaced"/>
</dbReference>
<dbReference type="GO" id="GO:0005179">
    <property type="term" value="F:hormone activity"/>
    <property type="evidence" value="ECO:0007669"/>
    <property type="project" value="UniProtKB-KW"/>
</dbReference>
<gene>
    <name evidence="11" type="primary">SST</name>
</gene>
<dbReference type="GO" id="GO:0030334">
    <property type="term" value="P:regulation of cell migration"/>
    <property type="evidence" value="ECO:0007669"/>
    <property type="project" value="TreeGrafter"/>
</dbReference>
<dbReference type="Ensembl" id="ENSVKKT00000004609.1">
    <property type="protein sequence ID" value="ENSVKKP00000004483.1"/>
    <property type="gene ID" value="ENSVKKG00000003350.1"/>
</dbReference>
<keyword evidence="5" id="KW-0372">Hormone</keyword>
<dbReference type="OMA" id="AEQDDMR"/>
<evidence type="ECO:0000313" key="12">
    <source>
        <dbReference type="Proteomes" id="UP000694545"/>
    </source>
</evidence>
<feature type="chain" id="PRO_5034563696" evidence="9">
    <location>
        <begin position="20"/>
        <end position="117"/>
    </location>
</feature>
<dbReference type="Pfam" id="PF03002">
    <property type="entry name" value="Somatostatin"/>
    <property type="match status" value="1"/>
</dbReference>
<protein>
    <submittedName>
        <fullName evidence="11">Somatostatin</fullName>
    </submittedName>
</protein>
<feature type="domain" description="Somatostatin/Cortistatin C-terminal" evidence="10">
    <location>
        <begin position="100"/>
        <end position="117"/>
    </location>
</feature>
<evidence type="ECO:0000256" key="6">
    <source>
        <dbReference type="ARBA" id="ARBA00023157"/>
    </source>
</evidence>
<dbReference type="AlphaFoldDB" id="A0A8D2IQV3"/>
<dbReference type="CTD" id="6750"/>
<evidence type="ECO:0000259" key="10">
    <source>
        <dbReference type="Pfam" id="PF03002"/>
    </source>
</evidence>
<feature type="disulfide bond" evidence="7">
    <location>
        <begin position="106"/>
        <end position="117"/>
    </location>
</feature>
<evidence type="ECO:0000256" key="7">
    <source>
        <dbReference type="PIRSR" id="PIRSR001814-1"/>
    </source>
</evidence>
<evidence type="ECO:0000256" key="8">
    <source>
        <dbReference type="SAM" id="MobiDB-lite"/>
    </source>
</evidence>
<dbReference type="PIRSF" id="PIRSF001814">
    <property type="entry name" value="Somatostatin"/>
    <property type="match status" value="1"/>
</dbReference>
<sequence>MLPCRLPCALALLASVALALSTAAATPSDPRFRQFLQKSLAAAAGKQELAKYFLAELLAEPSQSDNEALESDDLSRGAEQDEVRLELERSANLNPPLAPRERKAGCKNFFWKTFTSC</sequence>
<evidence type="ECO:0000256" key="1">
    <source>
        <dbReference type="ARBA" id="ARBA00004613"/>
    </source>
</evidence>
<dbReference type="RefSeq" id="XP_044312193.1">
    <property type="nucleotide sequence ID" value="XM_044456258.1"/>
</dbReference>
<organism evidence="11 12">
    <name type="scientific">Varanus komodoensis</name>
    <name type="common">Komodo dragon</name>
    <dbReference type="NCBI Taxonomy" id="61221"/>
    <lineage>
        <taxon>Eukaryota</taxon>
        <taxon>Metazoa</taxon>
        <taxon>Chordata</taxon>
        <taxon>Craniata</taxon>
        <taxon>Vertebrata</taxon>
        <taxon>Euteleostomi</taxon>
        <taxon>Lepidosauria</taxon>
        <taxon>Squamata</taxon>
        <taxon>Bifurcata</taxon>
        <taxon>Unidentata</taxon>
        <taxon>Episquamata</taxon>
        <taxon>Toxicofera</taxon>
        <taxon>Anguimorpha</taxon>
        <taxon>Paleoanguimorpha</taxon>
        <taxon>Varanoidea</taxon>
        <taxon>Varanidae</taxon>
        <taxon>Varanus</taxon>
    </lineage>
</organism>
<feature type="signal peptide" evidence="9">
    <location>
        <begin position="1"/>
        <end position="19"/>
    </location>
</feature>
<dbReference type="PANTHER" id="PTHR10558:SF2">
    <property type="entry name" value="SOMATOSTATIN"/>
    <property type="match status" value="1"/>
</dbReference>
<feature type="region of interest" description="Disordered" evidence="8">
    <location>
        <begin position="62"/>
        <end position="83"/>
    </location>
</feature>
<keyword evidence="4" id="KW-0165">Cleavage on pair of basic residues</keyword>
<keyword evidence="9" id="KW-0732">Signal</keyword>
<evidence type="ECO:0000313" key="11">
    <source>
        <dbReference type="Ensembl" id="ENSVKKP00000004483.1"/>
    </source>
</evidence>
<feature type="compositionally biased region" description="Basic and acidic residues" evidence="8">
    <location>
        <begin position="73"/>
        <end position="83"/>
    </location>
</feature>
<proteinExistence type="inferred from homology"/>
<comment type="similarity">
    <text evidence="2">Belongs to the somatostatin family.</text>
</comment>
<dbReference type="InterPro" id="IPR018142">
    <property type="entry name" value="Somatostatin/Cortistatin_C"/>
</dbReference>
<dbReference type="InterPro" id="IPR004250">
    <property type="entry name" value="Somatostatin"/>
</dbReference>
<dbReference type="GeneID" id="123036808"/>
<evidence type="ECO:0000256" key="5">
    <source>
        <dbReference type="ARBA" id="ARBA00022702"/>
    </source>
</evidence>
<evidence type="ECO:0000256" key="2">
    <source>
        <dbReference type="ARBA" id="ARBA00008327"/>
    </source>
</evidence>
<keyword evidence="12" id="KW-1185">Reference proteome</keyword>
<reference evidence="11" key="2">
    <citation type="submission" date="2025-09" db="UniProtKB">
        <authorList>
            <consortium name="Ensembl"/>
        </authorList>
    </citation>
    <scope>IDENTIFICATION</scope>
</reference>
<evidence type="ECO:0000256" key="4">
    <source>
        <dbReference type="ARBA" id="ARBA00022685"/>
    </source>
</evidence>
<dbReference type="OrthoDB" id="9948948at2759"/>
<dbReference type="PANTHER" id="PTHR10558">
    <property type="entry name" value="SOMATOSTATIN"/>
    <property type="match status" value="1"/>
</dbReference>
<keyword evidence="3" id="KW-0964">Secreted</keyword>
<comment type="subcellular location">
    <subcellularLocation>
        <location evidence="1">Secreted</location>
    </subcellularLocation>
</comment>
<evidence type="ECO:0000256" key="9">
    <source>
        <dbReference type="SAM" id="SignalP"/>
    </source>
</evidence>